<name>A0ABT7MDR3_9PSEU</name>
<evidence type="ECO:0000256" key="2">
    <source>
        <dbReference type="SAM" id="Phobius"/>
    </source>
</evidence>
<sequence>MSPTVTNSRSPPYVHRSVPRGTLTGDTDDIDRERGPAMRAIVLALRDIVVGGICAGALVAFVLGYPIIGLILGVLGLWQVIRIMRGRASIIGIDQRWADQEGKPNVKG</sequence>
<keyword evidence="4" id="KW-1185">Reference proteome</keyword>
<evidence type="ECO:0000256" key="1">
    <source>
        <dbReference type="SAM" id="MobiDB-lite"/>
    </source>
</evidence>
<feature type="region of interest" description="Disordered" evidence="1">
    <location>
        <begin position="1"/>
        <end position="31"/>
    </location>
</feature>
<proteinExistence type="predicted"/>
<feature type="transmembrane region" description="Helical" evidence="2">
    <location>
        <begin position="48"/>
        <end position="78"/>
    </location>
</feature>
<feature type="compositionally biased region" description="Polar residues" evidence="1">
    <location>
        <begin position="1"/>
        <end position="10"/>
    </location>
</feature>
<reference evidence="3 4" key="1">
    <citation type="submission" date="2023-06" db="EMBL/GenBank/DDBJ databases">
        <title>Actinomycetospora Odt1-22.</title>
        <authorList>
            <person name="Supong K."/>
        </authorList>
    </citation>
    <scope>NUCLEOTIDE SEQUENCE [LARGE SCALE GENOMIC DNA]</scope>
    <source>
        <strain evidence="3 4">Odt1-22</strain>
    </source>
</reference>
<keyword evidence="2" id="KW-1133">Transmembrane helix</keyword>
<gene>
    <name evidence="3" type="ORF">QRT03_22780</name>
</gene>
<dbReference type="EMBL" id="JASVWF010000005">
    <property type="protein sequence ID" value="MDL5158812.1"/>
    <property type="molecule type" value="Genomic_DNA"/>
</dbReference>
<dbReference type="RefSeq" id="WP_286055350.1">
    <property type="nucleotide sequence ID" value="NZ_JASVWF010000005.1"/>
</dbReference>
<comment type="caution">
    <text evidence="3">The sequence shown here is derived from an EMBL/GenBank/DDBJ whole genome shotgun (WGS) entry which is preliminary data.</text>
</comment>
<keyword evidence="2" id="KW-0812">Transmembrane</keyword>
<evidence type="ECO:0000313" key="4">
    <source>
        <dbReference type="Proteomes" id="UP001231924"/>
    </source>
</evidence>
<protein>
    <submittedName>
        <fullName evidence="3">Uncharacterized protein</fullName>
    </submittedName>
</protein>
<organism evidence="3 4">
    <name type="scientific">Actinomycetospora termitidis</name>
    <dbReference type="NCBI Taxonomy" id="3053470"/>
    <lineage>
        <taxon>Bacteria</taxon>
        <taxon>Bacillati</taxon>
        <taxon>Actinomycetota</taxon>
        <taxon>Actinomycetes</taxon>
        <taxon>Pseudonocardiales</taxon>
        <taxon>Pseudonocardiaceae</taxon>
        <taxon>Actinomycetospora</taxon>
    </lineage>
</organism>
<evidence type="ECO:0000313" key="3">
    <source>
        <dbReference type="EMBL" id="MDL5158812.1"/>
    </source>
</evidence>
<keyword evidence="2" id="KW-0472">Membrane</keyword>
<dbReference type="Proteomes" id="UP001231924">
    <property type="component" value="Unassembled WGS sequence"/>
</dbReference>
<accession>A0ABT7MDR3</accession>